<dbReference type="PROSITE" id="PS00455">
    <property type="entry name" value="AMP_BINDING"/>
    <property type="match status" value="2"/>
</dbReference>
<dbReference type="CDD" id="cd05930">
    <property type="entry name" value="A_NRPS"/>
    <property type="match status" value="1"/>
</dbReference>
<evidence type="ECO:0000256" key="1">
    <source>
        <dbReference type="ARBA" id="ARBA00001957"/>
    </source>
</evidence>
<feature type="compositionally biased region" description="Acidic residues" evidence="6">
    <location>
        <begin position="3287"/>
        <end position="3304"/>
    </location>
</feature>
<dbReference type="Gene3D" id="1.10.1200.10">
    <property type="entry name" value="ACP-like"/>
    <property type="match status" value="3"/>
</dbReference>
<dbReference type="Gene3D" id="3.40.50.980">
    <property type="match status" value="4"/>
</dbReference>
<keyword evidence="4" id="KW-0677">Repeat</keyword>
<dbReference type="Pfam" id="PF13193">
    <property type="entry name" value="AMP-binding_C"/>
    <property type="match status" value="2"/>
</dbReference>
<comment type="cofactor">
    <cofactor evidence="1">
        <name>pantetheine 4'-phosphate</name>
        <dbReference type="ChEBI" id="CHEBI:47942"/>
    </cofactor>
</comment>
<dbReference type="InterPro" id="IPR001242">
    <property type="entry name" value="Condensation_dom"/>
</dbReference>
<dbReference type="Gene3D" id="3.40.50.12780">
    <property type="entry name" value="N-terminal domain of ligase-like"/>
    <property type="match status" value="1"/>
</dbReference>
<keyword evidence="5" id="KW-0045">Antibiotic biosynthesis</keyword>
<dbReference type="PANTHER" id="PTHR45527:SF1">
    <property type="entry name" value="FATTY ACID SYNTHASE"/>
    <property type="match status" value="1"/>
</dbReference>
<dbReference type="InterPro" id="IPR000873">
    <property type="entry name" value="AMP-dep_synth/lig_dom"/>
</dbReference>
<dbReference type="InterPro" id="IPR010060">
    <property type="entry name" value="NRPS_synth"/>
</dbReference>
<evidence type="ECO:0000256" key="6">
    <source>
        <dbReference type="SAM" id="MobiDB-lite"/>
    </source>
</evidence>
<dbReference type="InterPro" id="IPR045851">
    <property type="entry name" value="AMP-bd_C_sf"/>
</dbReference>
<name>A0ABZ1L6X5_9ACTN</name>
<proteinExistence type="predicted"/>
<dbReference type="SMART" id="SM00823">
    <property type="entry name" value="PKS_PP"/>
    <property type="match status" value="3"/>
</dbReference>
<dbReference type="Pfam" id="PF00501">
    <property type="entry name" value="AMP-binding"/>
    <property type="match status" value="2"/>
</dbReference>
<dbReference type="SUPFAM" id="SSF52777">
    <property type="entry name" value="CoA-dependent acyltransferases"/>
    <property type="match status" value="8"/>
</dbReference>
<dbReference type="PANTHER" id="PTHR45527">
    <property type="entry name" value="NONRIBOSOMAL PEPTIDE SYNTHETASE"/>
    <property type="match status" value="1"/>
</dbReference>
<accession>A0ABZ1L6X5</accession>
<dbReference type="EMBL" id="CP108188">
    <property type="protein sequence ID" value="WTR69710.1"/>
    <property type="molecule type" value="Genomic_DNA"/>
</dbReference>
<reference evidence="8 9" key="1">
    <citation type="submission" date="2022-10" db="EMBL/GenBank/DDBJ databases">
        <title>The complete genomes of actinobacterial strains from the NBC collection.</title>
        <authorList>
            <person name="Joergensen T.S."/>
            <person name="Alvarez Arevalo M."/>
            <person name="Sterndorff E.B."/>
            <person name="Faurdal D."/>
            <person name="Vuksanovic O."/>
            <person name="Mourched A.-S."/>
            <person name="Charusanti P."/>
            <person name="Shaw S."/>
            <person name="Blin K."/>
            <person name="Weber T."/>
        </authorList>
    </citation>
    <scope>NUCLEOTIDE SEQUENCE [LARGE SCALE GENOMIC DNA]</scope>
    <source>
        <strain evidence="8 9">NBC_00123</strain>
    </source>
</reference>
<evidence type="ECO:0000259" key="7">
    <source>
        <dbReference type="PROSITE" id="PS50075"/>
    </source>
</evidence>
<dbReference type="PROSITE" id="PS50075">
    <property type="entry name" value="CARRIER"/>
    <property type="match status" value="3"/>
</dbReference>
<dbReference type="Gene3D" id="2.30.38.10">
    <property type="entry name" value="Luciferase, Domain 3"/>
    <property type="match status" value="2"/>
</dbReference>
<dbReference type="InterPro" id="IPR036736">
    <property type="entry name" value="ACP-like_sf"/>
</dbReference>
<sequence>MSDDARTLRRPTTAAQLGIWVAQQLQPDSPLYNCGGYYEIDGPVDVDVLARAVHRGVEETEALRSYFAEGRGTGIGTGADTGIGTGADTGIGTGADTGIGTGADDDGPELWQVVTPAEDRPLSVVDLRGTADPEAEAHRWAATEMARPFDLSRGPLSAQTLLLLADDRSFYVHRYHHAVLDGFGHTVYTARVAALYRAFLAGETPAPTPFVSLDRLVADESSYAGSRRRERDRAHWLDLFQDVPEPLSLADRAAGSTHSSLRRIRALPQDLAERLTALAERLGVPWPALAIAATAVFYHRMTGRTDVTFALPLAGRTGRTGLTTPSALVNVLPIRVQPDPDRTVAELTAEVSRSLAGVIRHQRFRGEDLVRELGLSGGRQARLGPTVNVMAFAGELAFGDSPAHVHPLSTGPVNDLKINFYGTATSRGGIRVEFDADPALYDAREMEAHQDRLVRVLERIATDPAERVGDVDVLAPEERERVLVGWNGEVRDVRDVSLPVLFAEQVVRTPDAVAVVCDGRSLTYGELDRWSNRVAWWLVGRGVGAESFVGVMLPRSVELVVALLGVVKAGGAYVPVDVEYPADRVAQILGDARPVMVIDDLSVLSEADGFADDPVAVSVSLSHPVYVIFTSGSTGRPKGVVVEHRSVGAYLERARAVYGDASGSSLLHSSVAFDLTVTALYTPLVSGGCVVLGDLDENAGRGSTGRPSFMKVTPSHLGLLEALPAEVSPSGTLVTGGEALVGEALASWRDVHPDARVVNAYGPTEATVNCTDFWVEPGAVVGSGPVPIGRPFWNTRAYVLDSRLRPVAPGVAGELYVAGVVLARGYWQRPDLTSERFVADPFGPAGARMYRTGDVARWNADGQLVYVGRVDDQVKVRGFRIELGEIQAVVSAFPSISRAAVVVREDRAGDQRLVAYVVGSAEGLREFVASRLPDYMVPSAFVELDELPLTSNGKLDRKALPAPDYVTESAGRAPRSPREEILAGLFAETLGLTHAVSIDDDFFRLGGHSLLATKLVSRIRTVLGVELAVRQLFDTPTVAGLSTALDHSRGATRAALTAVVPRPVRVPLSYAQQRLRFLQLLDGDSTAYNAPGALRLSGPLDREALRLALADVVARHESLRTVFAEDDEGFVQHVVPAREAPVGFEVRDVDEGRLAAELLAAARHLFDLSSELPLRATLFALSEDEHVLLILLHHIAGDGWSMRPLARDLATAYTARTTTGEAPDWEPLPVQYADYSLWQRELLGSEDDPGSEISRQLAHWKSALTGLPGELPLPVDRPRSAELSSHGGQVTFRIPAALHQELYALSGRTRSSLFMVLQAALAGLLTRLGAGEDIPIGSPIAGRTDTAVEELVGFFANTLVLRTDTSGDPDFTELVARVREADLAAYAHQDLPFERLVEALNPERSLSRHPLFQVGLTLHNADPRATVAEVARLPRLDVSLERLPIEDTKFDLNFELTESFDASGRPAGIVADLEYSTGLFDAPSARSTADRLVRLLTEVAADPARRLSAVPLLDETERAAVVGEWSSAERPEVAEVLGRAGLPAGLTVTRAWVLDNRLRPVPPGVPGELYAAGDGPAPTDVAAQSSTGALPGASWLLPTGRTARWTHDGALRLAPAVDDTATSDGSPDTAAALSGTVHAARSRAPRSPLEQILRTLFVEVLGVQAVGIDDDFFDRGGHSLSAVRLLSRVRSVLGAEISIRTFFENPTVAGLAEAAARATGARRPLAPAERPSRLPLSYAQQRLWFLHNLEGPSATYNIPVTLRLTGYLDRAALRQALTDVVVRHESLRTLFAEDGSGARQVVLPAEHARPQLTEEEVAAGELDARVRAAASYAFDLRAELPLKAWLFGTPAGERTLTLVVHHIAGDGWSMGPLARDISRAYAARARGEEPVWDALPVQYADYTLWQREILGSEDDPESEISRQLAYWSTTLAGLPEELELPTDRPRPPSQSHRGGRVAFEVPASLHAALADLARTTRTSLFMVLQAALATLLNRLGAGADIPVGTPIAGRTDTAVEELVGFFVNTLVLRTDTSGDPDFTELLARVRETNLGAYAHQDLPFERLVEVLSPARSLARHPLFQVLLGLDNNQEALDVLRLPGLTVDVRAPETGRAKFDLAFFLDETHGPDGTPTGLHGAVEFNSDLFDRSTATAFAERLLRLLGSVADDPRRPLGRLDVMTDDELATLERRNRTAHATSPRFVPELVEGQAADVPHATAVISEAVTLSYGELNTRANRLAHHLAARGVGAEDIVVIALPRSVDMIVGLLAALKTGAAYLTLDVKAPEQRLRAVLDDCRPAAVLTDTAHRPLLGEALSGRTLVLDTEDTGRLLAAAPETDLTDADRVRPLDPRHPAYVVYTSGSTGTPKGVVMPMGSLMNLLAWHTGTYCGGVGTRTAQFCAVSFDFAVQEILQALVVGKTLVLPEEETRLDAYELASWIARYGVNELFAPTLVIDAVLAAAADTGERLDSLTDLFQGGEQFRLSGDLRAFCSTGWRRMAHNIYGPAEVAAITSSTLPDDIDEWPGSAPIGEPIWNATVHVLDERLRPVAPGVRGELYIGGGQMARGYQGRPDRTAERFVASPFGPAGSRMYRTGDVVRWNSAGELEFLGRSDHQIKIGGFRVEPGEVEAVLAEHPAVDTAAVLTREDTPGTVRLVAYVVPEQLHPDADPDLARTLRTHIAGHLPHYMVPSAVVVLPELPLTANGKLDRAALPAPAATGGDTGGEGPRTDREKALCGLFADVLGVPHVGIDDGFFDLGGDSIMSIQLVSKARRAGLDMSVRDIFEHRTVAALAHVVTESTGVVVEEPGAGLGEVPHTPINHWLLDRADDLDAFHMSAVLQAPAGLAPDRLTGAVQALLDHHDALRARLTPGPDRRMEITEPGSVDAAGVIRRVDATGLDEKALTTLTRAEGEAARDRLDLAAGRVVQAVHVDRGPDTPGLLLLVVHHLVIDGVSWRIIVPDLAEAHEAVAAGRTPGLQAVGTSLRRWAQRLTEEAAKPAWAADAAWWQTVLRTPDPRLGRRALDPARDTHATSGRIETTLPADITEAVLTRVPAAFHAEVNDVLLTAFTLAWTRWRGGGGLLLDLEGHGREEHLVDGADLSRTVGWFTNLYPVRLDTGPADLAEAFDGGPAAGTALKTVKEQLRAVPDKGMGYGLVRRLNPDTATGFTGLPEPQVAFNYLGRFATGGSGPVADWTPLSGIDVVPGDPAHLPLAHPLELNARTEDGPGGSRLVAFWTWAEGILDETDVRALADLWFRALEALVTHARDPLAGGLTPSDLSLSSLTQDEIDDFEDEFDDLFDDSDGDDPTGGEAFAALDDVHAPEDEEEAQK</sequence>
<feature type="region of interest" description="Disordered" evidence="6">
    <location>
        <begin position="3287"/>
        <end position="3326"/>
    </location>
</feature>
<dbReference type="SUPFAM" id="SSF56801">
    <property type="entry name" value="Acetyl-CoA synthetase-like"/>
    <property type="match status" value="3"/>
</dbReference>
<dbReference type="Proteomes" id="UP001622594">
    <property type="component" value="Chromosome"/>
</dbReference>
<keyword evidence="9" id="KW-1185">Reference proteome</keyword>
<dbReference type="Gene3D" id="3.30.559.30">
    <property type="entry name" value="Nonribosomal peptide synthetase, condensation domain"/>
    <property type="match status" value="4"/>
</dbReference>
<feature type="compositionally biased region" description="Basic and acidic residues" evidence="6">
    <location>
        <begin position="3313"/>
        <end position="3326"/>
    </location>
</feature>
<feature type="domain" description="Carrier" evidence="7">
    <location>
        <begin position="973"/>
        <end position="1049"/>
    </location>
</feature>
<dbReference type="NCBIfam" id="TIGR01733">
    <property type="entry name" value="AA-adenyl-dom"/>
    <property type="match status" value="2"/>
</dbReference>
<feature type="domain" description="Carrier" evidence="7">
    <location>
        <begin position="2722"/>
        <end position="2796"/>
    </location>
</feature>
<dbReference type="InterPro" id="IPR009081">
    <property type="entry name" value="PP-bd_ACP"/>
</dbReference>
<dbReference type="Gene3D" id="3.30.559.10">
    <property type="entry name" value="Chloramphenicol acetyltransferase-like domain"/>
    <property type="match status" value="4"/>
</dbReference>
<evidence type="ECO:0000313" key="9">
    <source>
        <dbReference type="Proteomes" id="UP001622594"/>
    </source>
</evidence>
<keyword evidence="2" id="KW-0596">Phosphopantetheine</keyword>
<evidence type="ECO:0000256" key="3">
    <source>
        <dbReference type="ARBA" id="ARBA00022553"/>
    </source>
</evidence>
<dbReference type="RefSeq" id="WP_406334182.1">
    <property type="nucleotide sequence ID" value="NZ_CP108188.1"/>
</dbReference>
<organism evidence="8 9">
    <name type="scientific">Streptomyces zaomyceticus</name>
    <dbReference type="NCBI Taxonomy" id="68286"/>
    <lineage>
        <taxon>Bacteria</taxon>
        <taxon>Bacillati</taxon>
        <taxon>Actinomycetota</taxon>
        <taxon>Actinomycetes</taxon>
        <taxon>Kitasatosporales</taxon>
        <taxon>Streptomycetaceae</taxon>
        <taxon>Streptomyces</taxon>
    </lineage>
</organism>
<dbReference type="InterPro" id="IPR042099">
    <property type="entry name" value="ANL_N_sf"/>
</dbReference>
<dbReference type="PROSITE" id="PS00012">
    <property type="entry name" value="PHOSPHOPANTETHEINE"/>
    <property type="match status" value="2"/>
</dbReference>
<protein>
    <submittedName>
        <fullName evidence="8">Amino acid adenylation domain-containing protein</fullName>
    </submittedName>
</protein>
<dbReference type="CDD" id="cd19540">
    <property type="entry name" value="LCL_NRPS-like"/>
    <property type="match status" value="2"/>
</dbReference>
<feature type="domain" description="Carrier" evidence="7">
    <location>
        <begin position="1644"/>
        <end position="1719"/>
    </location>
</feature>
<dbReference type="Pfam" id="PF00550">
    <property type="entry name" value="PP-binding"/>
    <property type="match status" value="3"/>
</dbReference>
<dbReference type="InterPro" id="IPR023213">
    <property type="entry name" value="CAT-like_dom_sf"/>
</dbReference>
<dbReference type="InterPro" id="IPR006162">
    <property type="entry name" value="Ppantetheine_attach_site"/>
</dbReference>
<evidence type="ECO:0000256" key="5">
    <source>
        <dbReference type="ARBA" id="ARBA00023194"/>
    </source>
</evidence>
<dbReference type="NCBIfam" id="TIGR01720">
    <property type="entry name" value="NRPS-para261"/>
    <property type="match status" value="1"/>
</dbReference>
<dbReference type="InterPro" id="IPR025110">
    <property type="entry name" value="AMP-bd_C"/>
</dbReference>
<gene>
    <name evidence="8" type="ORF">OG814_10745</name>
</gene>
<evidence type="ECO:0000313" key="8">
    <source>
        <dbReference type="EMBL" id="WTR69710.1"/>
    </source>
</evidence>
<dbReference type="InterPro" id="IPR010071">
    <property type="entry name" value="AA_adenyl_dom"/>
</dbReference>
<keyword evidence="3" id="KW-0597">Phosphoprotein</keyword>
<dbReference type="InterPro" id="IPR020806">
    <property type="entry name" value="PKS_PP-bd"/>
</dbReference>
<dbReference type="Pfam" id="PF00668">
    <property type="entry name" value="Condensation"/>
    <property type="match status" value="4"/>
</dbReference>
<dbReference type="Gene3D" id="3.30.300.30">
    <property type="match status" value="2"/>
</dbReference>
<evidence type="ECO:0000256" key="4">
    <source>
        <dbReference type="ARBA" id="ARBA00022737"/>
    </source>
</evidence>
<dbReference type="InterPro" id="IPR020845">
    <property type="entry name" value="AMP-binding_CS"/>
</dbReference>
<dbReference type="SUPFAM" id="SSF47336">
    <property type="entry name" value="ACP-like"/>
    <property type="match status" value="3"/>
</dbReference>
<evidence type="ECO:0000256" key="2">
    <source>
        <dbReference type="ARBA" id="ARBA00022450"/>
    </source>
</evidence>